<evidence type="ECO:0000313" key="2">
    <source>
        <dbReference type="Proteomes" id="UP001501414"/>
    </source>
</evidence>
<sequence length="102" mass="10351">MLGLRAGVPGSVSECVGFLRACWGSALAYRCSATECAGSALGCPDSVSERAGCGGQARVRVGLPGLCLGVCGLCAGVLGLSSRVPGSASERWTPLRRVRLPR</sequence>
<dbReference type="EMBL" id="BAAAJK010000018">
    <property type="protein sequence ID" value="GAA1392012.1"/>
    <property type="molecule type" value="Genomic_DNA"/>
</dbReference>
<keyword evidence="2" id="KW-1185">Reference proteome</keyword>
<protein>
    <submittedName>
        <fullName evidence="1">Uncharacterized protein</fullName>
    </submittedName>
</protein>
<proteinExistence type="predicted"/>
<organism evidence="1 2">
    <name type="scientific">Pseudonocardia kongjuensis</name>
    <dbReference type="NCBI Taxonomy" id="102227"/>
    <lineage>
        <taxon>Bacteria</taxon>
        <taxon>Bacillati</taxon>
        <taxon>Actinomycetota</taxon>
        <taxon>Actinomycetes</taxon>
        <taxon>Pseudonocardiales</taxon>
        <taxon>Pseudonocardiaceae</taxon>
        <taxon>Pseudonocardia</taxon>
    </lineage>
</organism>
<dbReference type="Proteomes" id="UP001501414">
    <property type="component" value="Unassembled WGS sequence"/>
</dbReference>
<name>A0ABP4IQ13_9PSEU</name>
<evidence type="ECO:0000313" key="1">
    <source>
        <dbReference type="EMBL" id="GAA1392012.1"/>
    </source>
</evidence>
<comment type="caution">
    <text evidence="1">The sequence shown here is derived from an EMBL/GenBank/DDBJ whole genome shotgun (WGS) entry which is preliminary data.</text>
</comment>
<accession>A0ABP4IQ13</accession>
<gene>
    <name evidence="1" type="ORF">GCM10009613_35600</name>
</gene>
<reference evidence="2" key="1">
    <citation type="journal article" date="2019" name="Int. J. Syst. Evol. Microbiol.">
        <title>The Global Catalogue of Microorganisms (GCM) 10K type strain sequencing project: providing services to taxonomists for standard genome sequencing and annotation.</title>
        <authorList>
            <consortium name="The Broad Institute Genomics Platform"/>
            <consortium name="The Broad Institute Genome Sequencing Center for Infectious Disease"/>
            <person name="Wu L."/>
            <person name="Ma J."/>
        </authorList>
    </citation>
    <scope>NUCLEOTIDE SEQUENCE [LARGE SCALE GENOMIC DNA]</scope>
    <source>
        <strain evidence="2">JCM 11896</strain>
    </source>
</reference>